<name>A0A078JDF9_BRANA</name>
<proteinExistence type="predicted"/>
<accession>A0A078JDF9</accession>
<gene>
    <name evidence="2" type="primary">BnaC01g41820D</name>
    <name evidence="2" type="ORF">GSBRNA2T00036355001</name>
</gene>
<evidence type="ECO:0000313" key="3">
    <source>
        <dbReference type="Proteomes" id="UP000028999"/>
    </source>
</evidence>
<evidence type="ECO:0000313" key="2">
    <source>
        <dbReference type="EMBL" id="CDY62514.1"/>
    </source>
</evidence>
<dbReference type="PaxDb" id="3708-A0A078JDF9"/>
<reference evidence="2 3" key="1">
    <citation type="journal article" date="2014" name="Science">
        <title>Plant genetics. Early allopolyploid evolution in the post-Neolithic Brassica napus oilseed genome.</title>
        <authorList>
            <person name="Chalhoub B."/>
            <person name="Denoeud F."/>
            <person name="Liu S."/>
            <person name="Parkin I.A."/>
            <person name="Tang H."/>
            <person name="Wang X."/>
            <person name="Chiquet J."/>
            <person name="Belcram H."/>
            <person name="Tong C."/>
            <person name="Samans B."/>
            <person name="Correa M."/>
            <person name="Da Silva C."/>
            <person name="Just J."/>
            <person name="Falentin C."/>
            <person name="Koh C.S."/>
            <person name="Le Clainche I."/>
            <person name="Bernard M."/>
            <person name="Bento P."/>
            <person name="Noel B."/>
            <person name="Labadie K."/>
            <person name="Alberti A."/>
            <person name="Charles M."/>
            <person name="Arnaud D."/>
            <person name="Guo H."/>
            <person name="Daviaud C."/>
            <person name="Alamery S."/>
            <person name="Jabbari K."/>
            <person name="Zhao M."/>
            <person name="Edger P.P."/>
            <person name="Chelaifa H."/>
            <person name="Tack D."/>
            <person name="Lassalle G."/>
            <person name="Mestiri I."/>
            <person name="Schnel N."/>
            <person name="Le Paslier M.C."/>
            <person name="Fan G."/>
            <person name="Renault V."/>
            <person name="Bayer P.E."/>
            <person name="Golicz A.A."/>
            <person name="Manoli S."/>
            <person name="Lee T.H."/>
            <person name="Thi V.H."/>
            <person name="Chalabi S."/>
            <person name="Hu Q."/>
            <person name="Fan C."/>
            <person name="Tollenaere R."/>
            <person name="Lu Y."/>
            <person name="Battail C."/>
            <person name="Shen J."/>
            <person name="Sidebottom C.H."/>
            <person name="Wang X."/>
            <person name="Canaguier A."/>
            <person name="Chauveau A."/>
            <person name="Berard A."/>
            <person name="Deniot G."/>
            <person name="Guan M."/>
            <person name="Liu Z."/>
            <person name="Sun F."/>
            <person name="Lim Y.P."/>
            <person name="Lyons E."/>
            <person name="Town C.D."/>
            <person name="Bancroft I."/>
            <person name="Wang X."/>
            <person name="Meng J."/>
            <person name="Ma J."/>
            <person name="Pires J.C."/>
            <person name="King G.J."/>
            <person name="Brunel D."/>
            <person name="Delourme R."/>
            <person name="Renard M."/>
            <person name="Aury J.M."/>
            <person name="Adams K.L."/>
            <person name="Batley J."/>
            <person name="Snowdon R.J."/>
            <person name="Tost J."/>
            <person name="Edwards D."/>
            <person name="Zhou Y."/>
            <person name="Hua W."/>
            <person name="Sharpe A.G."/>
            <person name="Paterson A.H."/>
            <person name="Guan C."/>
            <person name="Wincker P."/>
        </authorList>
    </citation>
    <scope>NUCLEOTIDE SEQUENCE [LARGE SCALE GENOMIC DNA]</scope>
    <source>
        <strain evidence="3">cv. Darmor-bzh</strain>
    </source>
</reference>
<protein>
    <submittedName>
        <fullName evidence="2">BnaC01g41820D protein</fullName>
    </submittedName>
</protein>
<dbReference type="Gramene" id="CDY62514">
    <property type="protein sequence ID" value="CDY62514"/>
    <property type="gene ID" value="GSBRNA2T00036355001"/>
</dbReference>
<dbReference type="Proteomes" id="UP000028999">
    <property type="component" value="Unassembled WGS sequence"/>
</dbReference>
<dbReference type="EMBL" id="LK034155">
    <property type="protein sequence ID" value="CDY62514.1"/>
    <property type="molecule type" value="Genomic_DNA"/>
</dbReference>
<evidence type="ECO:0000256" key="1">
    <source>
        <dbReference type="SAM" id="MobiDB-lite"/>
    </source>
</evidence>
<dbReference type="AlphaFoldDB" id="A0A078JDF9"/>
<keyword evidence="3" id="KW-1185">Reference proteome</keyword>
<sequence length="26" mass="2877">MDIPPTASPPRLKRNSNDTLVIILKS</sequence>
<feature type="region of interest" description="Disordered" evidence="1">
    <location>
        <begin position="1"/>
        <end position="20"/>
    </location>
</feature>
<organism evidence="2 3">
    <name type="scientific">Brassica napus</name>
    <name type="common">Rape</name>
    <dbReference type="NCBI Taxonomy" id="3708"/>
    <lineage>
        <taxon>Eukaryota</taxon>
        <taxon>Viridiplantae</taxon>
        <taxon>Streptophyta</taxon>
        <taxon>Embryophyta</taxon>
        <taxon>Tracheophyta</taxon>
        <taxon>Spermatophyta</taxon>
        <taxon>Magnoliopsida</taxon>
        <taxon>eudicotyledons</taxon>
        <taxon>Gunneridae</taxon>
        <taxon>Pentapetalae</taxon>
        <taxon>rosids</taxon>
        <taxon>malvids</taxon>
        <taxon>Brassicales</taxon>
        <taxon>Brassicaceae</taxon>
        <taxon>Brassiceae</taxon>
        <taxon>Brassica</taxon>
    </lineage>
</organism>